<reference evidence="6 7" key="1">
    <citation type="submission" date="2024-09" db="EMBL/GenBank/DDBJ databases">
        <authorList>
            <person name="Sun Q."/>
            <person name="Mori K."/>
        </authorList>
    </citation>
    <scope>NUCLEOTIDE SEQUENCE [LARGE SCALE GENOMIC DNA]</scope>
    <source>
        <strain evidence="6 7">TBRC 4938</strain>
    </source>
</reference>
<dbReference type="InterPro" id="IPR036188">
    <property type="entry name" value="FAD/NAD-bd_sf"/>
</dbReference>
<dbReference type="RefSeq" id="WP_377265920.1">
    <property type="nucleotide sequence ID" value="NZ_JBHMAA010000050.1"/>
</dbReference>
<dbReference type="Gene3D" id="2.40.30.10">
    <property type="entry name" value="Translation factors"/>
    <property type="match status" value="1"/>
</dbReference>
<dbReference type="InterPro" id="IPR022460">
    <property type="entry name" value="Flavoprotein_PP4765"/>
</dbReference>
<comment type="caution">
    <text evidence="6">The sequence shown here is derived from an EMBL/GenBank/DDBJ whole genome shotgun (WGS) entry which is preliminary data.</text>
</comment>
<keyword evidence="2" id="KW-0285">Flavoprotein</keyword>
<dbReference type="EMBL" id="JBHMAA010000050">
    <property type="protein sequence ID" value="MFB9953120.1"/>
    <property type="molecule type" value="Genomic_DNA"/>
</dbReference>
<dbReference type="PRINTS" id="PR00419">
    <property type="entry name" value="ADXRDTASE"/>
</dbReference>
<dbReference type="Gene3D" id="3.50.50.60">
    <property type="entry name" value="FAD/NAD(P)-binding domain"/>
    <property type="match status" value="1"/>
</dbReference>
<evidence type="ECO:0000313" key="7">
    <source>
        <dbReference type="Proteomes" id="UP001589692"/>
    </source>
</evidence>
<protein>
    <submittedName>
        <fullName evidence="6">TIGR03862 family flavoprotein</fullName>
    </submittedName>
</protein>
<dbReference type="PANTHER" id="PTHR42887">
    <property type="entry name" value="OS12G0638800 PROTEIN"/>
    <property type="match status" value="1"/>
</dbReference>
<dbReference type="InterPro" id="IPR004792">
    <property type="entry name" value="BaiN-like"/>
</dbReference>
<evidence type="ECO:0000259" key="5">
    <source>
        <dbReference type="Pfam" id="PF22780"/>
    </source>
</evidence>
<dbReference type="SUPFAM" id="SSF51905">
    <property type="entry name" value="FAD/NAD(P)-binding domain"/>
    <property type="match status" value="1"/>
</dbReference>
<dbReference type="NCBIfam" id="TIGR03862">
    <property type="entry name" value="flavo_PP4765"/>
    <property type="match status" value="1"/>
</dbReference>
<dbReference type="NCBIfam" id="TIGR00275">
    <property type="entry name" value="aminoacetone oxidase family FAD-binding enzyme"/>
    <property type="match status" value="1"/>
</dbReference>
<keyword evidence="7" id="KW-1185">Reference proteome</keyword>
<evidence type="ECO:0000313" key="6">
    <source>
        <dbReference type="EMBL" id="MFB9953120.1"/>
    </source>
</evidence>
<keyword evidence="3" id="KW-0274">FAD</keyword>
<evidence type="ECO:0000259" key="4">
    <source>
        <dbReference type="Pfam" id="PF03486"/>
    </source>
</evidence>
<dbReference type="Pfam" id="PF03486">
    <property type="entry name" value="HI0933_like"/>
    <property type="match status" value="1"/>
</dbReference>
<organism evidence="6 7">
    <name type="scientific">Rhizobium puerariae</name>
    <dbReference type="NCBI Taxonomy" id="1585791"/>
    <lineage>
        <taxon>Bacteria</taxon>
        <taxon>Pseudomonadati</taxon>
        <taxon>Pseudomonadota</taxon>
        <taxon>Alphaproteobacteria</taxon>
        <taxon>Hyphomicrobiales</taxon>
        <taxon>Rhizobiaceae</taxon>
        <taxon>Rhizobium/Agrobacterium group</taxon>
        <taxon>Rhizobium</taxon>
    </lineage>
</organism>
<comment type="cofactor">
    <cofactor evidence="1">
        <name>FAD</name>
        <dbReference type="ChEBI" id="CHEBI:57692"/>
    </cofactor>
</comment>
<evidence type="ECO:0000256" key="1">
    <source>
        <dbReference type="ARBA" id="ARBA00001974"/>
    </source>
</evidence>
<dbReference type="Gene3D" id="1.10.8.260">
    <property type="entry name" value="HI0933 insert domain-like"/>
    <property type="match status" value="1"/>
</dbReference>
<feature type="domain" description="RsdA/BaiN/AoA(So)-like insert" evidence="5">
    <location>
        <begin position="190"/>
        <end position="341"/>
    </location>
</feature>
<evidence type="ECO:0000256" key="2">
    <source>
        <dbReference type="ARBA" id="ARBA00022630"/>
    </source>
</evidence>
<dbReference type="PANTHER" id="PTHR42887:SF1">
    <property type="entry name" value="BLR3961 PROTEIN"/>
    <property type="match status" value="1"/>
</dbReference>
<dbReference type="InterPro" id="IPR023166">
    <property type="entry name" value="BaiN-like_dom_sf"/>
</dbReference>
<accession>A0ABV6AR92</accession>
<gene>
    <name evidence="6" type="ORF">ACFFP0_30155</name>
</gene>
<dbReference type="Proteomes" id="UP001589692">
    <property type="component" value="Unassembled WGS sequence"/>
</dbReference>
<name>A0ABV6AR92_9HYPH</name>
<evidence type="ECO:0000256" key="3">
    <source>
        <dbReference type="ARBA" id="ARBA00022827"/>
    </source>
</evidence>
<sequence length="401" mass="42511">MTKQVAIIGGGPAGLMAAEVLSAAGHSVTVYEAMPTFGRKFLLAGKSGLNITHSEDFARFGERFGAALPRLQPALDAFTPQDVRDWAAGLGAETFIGTSGRVFPKVMKASPLLRAWLRRLEAQGVTLKTRHRWTGLDGDGHRLTTPEGDLLIRPDAALLALGGASWPRLGSDAAWVPQLRAKGVEITDFQPSNCGFDTAWSATFRERFAGAPLKSVTTTSDAGTFQGEFVISKHGIEGSLVYAHSAALRNRLAEHGHAALVVDLMPGRNAERIGRDLARQDAKASFSNRLRKGAGLEGVKAALLRELAPGSNRMSPGELAALIKALPIPLLHTRPIAEAISSAGGVSWAGLDGNYMLKCLPGLFVAGEMLDWEAPTGGYLLTACFATGRAAAKGIEAWLRA</sequence>
<dbReference type="Pfam" id="PF22780">
    <property type="entry name" value="HI0933_like_1st"/>
    <property type="match status" value="1"/>
</dbReference>
<proteinExistence type="predicted"/>
<dbReference type="InterPro" id="IPR057661">
    <property type="entry name" value="RsdA/BaiN/AoA(So)_Rossmann"/>
</dbReference>
<feature type="domain" description="RsdA/BaiN/AoA(So)-like Rossmann fold-like" evidence="4">
    <location>
        <begin position="4"/>
        <end position="393"/>
    </location>
</feature>
<dbReference type="SUPFAM" id="SSF160996">
    <property type="entry name" value="HI0933 insert domain-like"/>
    <property type="match status" value="1"/>
</dbReference>
<dbReference type="InterPro" id="IPR055178">
    <property type="entry name" value="RsdA/BaiN/AoA(So)-like_dom"/>
</dbReference>